<organism evidence="7 8">
    <name type="scientific">Candidatus Nitrosymbiomonas proteolyticus</name>
    <dbReference type="NCBI Taxonomy" id="2608984"/>
    <lineage>
        <taxon>Bacteria</taxon>
        <taxon>Bacillati</taxon>
        <taxon>Armatimonadota</taxon>
        <taxon>Armatimonadota incertae sedis</taxon>
        <taxon>Candidatus Nitrosymbiomonas</taxon>
    </lineage>
</organism>
<evidence type="ECO:0000256" key="5">
    <source>
        <dbReference type="ARBA" id="ARBA00023136"/>
    </source>
</evidence>
<dbReference type="Proteomes" id="UP000662873">
    <property type="component" value="Chromosome"/>
</dbReference>
<feature type="transmembrane region" description="Helical" evidence="6">
    <location>
        <begin position="84"/>
        <end position="102"/>
    </location>
</feature>
<feature type="transmembrane region" description="Helical" evidence="6">
    <location>
        <begin position="170"/>
        <end position="189"/>
    </location>
</feature>
<feature type="transmembrane region" description="Helical" evidence="6">
    <location>
        <begin position="337"/>
        <end position="360"/>
    </location>
</feature>
<feature type="transmembrane region" description="Helical" evidence="6">
    <location>
        <begin position="114"/>
        <end position="136"/>
    </location>
</feature>
<feature type="transmembrane region" description="Helical" evidence="6">
    <location>
        <begin position="509"/>
        <end position="526"/>
    </location>
</feature>
<dbReference type="GO" id="GO:0015658">
    <property type="term" value="F:branched-chain amino acid transmembrane transporter activity"/>
    <property type="evidence" value="ECO:0007669"/>
    <property type="project" value="InterPro"/>
</dbReference>
<protein>
    <submittedName>
        <fullName evidence="7">ABC-type branched-chain amino acid transport system, ATPase component</fullName>
    </submittedName>
</protein>
<keyword evidence="3 6" id="KW-0812">Transmembrane</keyword>
<sequence length="553" mass="58902">MATTPAIINSIVSPNPYRPVPFWTARLASVAALVAFLYAFHTFVTPKMGIYDVRLLVLALLFSTLAVSLNLINGITGQFSIGHAAFYLIGAITSGKVTVLFMERSGIPQVPWMVLMLVVGAVAAAIAGLLVGLPSLRLRGDYLAVATLGFGEIVNVMLRNQDGGGTSFTLTFVVGLVLLVAALVGYVWVVRKALPAREGLVGRLLFLVKLAGGGLVCWLVTLLMQSSLSSRLDTVGRLDLGGAYGLQNIPKTTELWMIFLLLIGTLAVSRNLLKHAHGLGFLAVREDELAADATGVNTTRIKVTAFVIGAAIAGMAGALFAHYNGSVAPDDFKMDTSFILVAMVVIGGTGSITGSALAGISLKMLEEGLRKLTNIPAIVLIALVISAALVFIGYQQSSKRKLLRIDGKIRTLLTVLGLAGCAGLLYLGNLFYHFNLSWVIKSGGFALMIAIFVGVLLTPARKTALPRFGLLGGSLALVVLLTPWIAKGLHQISPLEKLIGETTYTPSDLRWAVFSIALVFVMILRPQGTMGHHEFSWAFVRSLLFGQGREKGS</sequence>
<dbReference type="EMBL" id="AP021858">
    <property type="protein sequence ID" value="BBO24387.1"/>
    <property type="molecule type" value="Genomic_DNA"/>
</dbReference>
<accession>A0A809S5P6</accession>
<comment type="subcellular location">
    <subcellularLocation>
        <location evidence="1">Cell membrane</location>
        <topology evidence="1">Multi-pass membrane protein</topology>
    </subcellularLocation>
</comment>
<evidence type="ECO:0000256" key="1">
    <source>
        <dbReference type="ARBA" id="ARBA00004651"/>
    </source>
</evidence>
<dbReference type="InterPro" id="IPR001851">
    <property type="entry name" value="ABC_transp_permease"/>
</dbReference>
<dbReference type="Pfam" id="PF02653">
    <property type="entry name" value="BPD_transp_2"/>
    <property type="match status" value="1"/>
</dbReference>
<evidence type="ECO:0000313" key="8">
    <source>
        <dbReference type="Proteomes" id="UP000662873"/>
    </source>
</evidence>
<dbReference type="AlphaFoldDB" id="A0A809S5P6"/>
<keyword evidence="4 6" id="KW-1133">Transmembrane helix</keyword>
<evidence type="ECO:0000256" key="2">
    <source>
        <dbReference type="ARBA" id="ARBA00022475"/>
    </source>
</evidence>
<dbReference type="PANTHER" id="PTHR30482:SF10">
    <property type="entry name" value="HIGH-AFFINITY BRANCHED-CHAIN AMINO ACID TRANSPORT PROTEIN BRAE"/>
    <property type="match status" value="1"/>
</dbReference>
<feature type="transmembrane region" description="Helical" evidence="6">
    <location>
        <begin position="53"/>
        <end position="72"/>
    </location>
</feature>
<feature type="transmembrane region" description="Helical" evidence="6">
    <location>
        <begin position="438"/>
        <end position="457"/>
    </location>
</feature>
<evidence type="ECO:0000313" key="7">
    <source>
        <dbReference type="EMBL" id="BBO24387.1"/>
    </source>
</evidence>
<feature type="transmembrane region" description="Helical" evidence="6">
    <location>
        <begin position="412"/>
        <end position="432"/>
    </location>
</feature>
<feature type="transmembrane region" description="Helical" evidence="6">
    <location>
        <begin position="469"/>
        <end position="489"/>
    </location>
</feature>
<dbReference type="PANTHER" id="PTHR30482">
    <property type="entry name" value="HIGH-AFFINITY BRANCHED-CHAIN AMINO ACID TRANSPORT SYSTEM PERMEASE"/>
    <property type="match status" value="1"/>
</dbReference>
<reference evidence="7" key="1">
    <citation type="journal article" name="DNA Res.">
        <title>The physiological potential of anammox bacteria as revealed by their core genome structure.</title>
        <authorList>
            <person name="Okubo T."/>
            <person name="Toyoda A."/>
            <person name="Fukuhara K."/>
            <person name="Uchiyama I."/>
            <person name="Harigaya Y."/>
            <person name="Kuroiwa M."/>
            <person name="Suzuki T."/>
            <person name="Murakami Y."/>
            <person name="Suwa Y."/>
            <person name="Takami H."/>
        </authorList>
    </citation>
    <scope>NUCLEOTIDE SEQUENCE</scope>
    <source>
        <strain evidence="7">317325-2</strain>
    </source>
</reference>
<proteinExistence type="predicted"/>
<gene>
    <name evidence="7" type="ORF">NPRO_19820</name>
</gene>
<feature type="transmembrane region" description="Helical" evidence="6">
    <location>
        <begin position="303"/>
        <end position="325"/>
    </location>
</feature>
<keyword evidence="2" id="KW-1003">Cell membrane</keyword>
<dbReference type="InterPro" id="IPR043428">
    <property type="entry name" value="LivM-like"/>
</dbReference>
<evidence type="ECO:0000256" key="6">
    <source>
        <dbReference type="SAM" id="Phobius"/>
    </source>
</evidence>
<evidence type="ECO:0000256" key="4">
    <source>
        <dbReference type="ARBA" id="ARBA00022989"/>
    </source>
</evidence>
<feature type="transmembrane region" description="Helical" evidence="6">
    <location>
        <begin position="255"/>
        <end position="273"/>
    </location>
</feature>
<dbReference type="KEGG" id="npy:NPRO_19820"/>
<keyword evidence="5 6" id="KW-0472">Membrane</keyword>
<dbReference type="GO" id="GO:0005886">
    <property type="term" value="C:plasma membrane"/>
    <property type="evidence" value="ECO:0007669"/>
    <property type="project" value="UniProtKB-SubCell"/>
</dbReference>
<name>A0A809S5P6_9BACT</name>
<evidence type="ECO:0000256" key="3">
    <source>
        <dbReference type="ARBA" id="ARBA00022692"/>
    </source>
</evidence>
<feature type="transmembrane region" description="Helical" evidence="6">
    <location>
        <begin position="372"/>
        <end position="392"/>
    </location>
</feature>
<feature type="transmembrane region" description="Helical" evidence="6">
    <location>
        <begin position="201"/>
        <end position="223"/>
    </location>
</feature>
<feature type="transmembrane region" description="Helical" evidence="6">
    <location>
        <begin position="20"/>
        <end position="41"/>
    </location>
</feature>
<dbReference type="CDD" id="cd06581">
    <property type="entry name" value="TM_PBP1_LivM_like"/>
    <property type="match status" value="1"/>
</dbReference>